<dbReference type="EMBL" id="JAAPAO010002794">
    <property type="protein sequence ID" value="KAF4647184.1"/>
    <property type="molecule type" value="Genomic_DNA"/>
</dbReference>
<dbReference type="InterPro" id="IPR043128">
    <property type="entry name" value="Rev_trsase/Diguanyl_cyclase"/>
</dbReference>
<proteinExistence type="predicted"/>
<dbReference type="Pfam" id="PF00078">
    <property type="entry name" value="RVT_1"/>
    <property type="match status" value="1"/>
</dbReference>
<dbReference type="OrthoDB" id="10058156at2759"/>
<dbReference type="SUPFAM" id="SSF56672">
    <property type="entry name" value="DNA/RNA polymerases"/>
    <property type="match status" value="1"/>
</dbReference>
<dbReference type="Proteomes" id="UP000591131">
    <property type="component" value="Unassembled WGS sequence"/>
</dbReference>
<evidence type="ECO:0000313" key="3">
    <source>
        <dbReference type="Proteomes" id="UP000591131"/>
    </source>
</evidence>
<comment type="caution">
    <text evidence="2">The sequence shown here is derived from an EMBL/GenBank/DDBJ whole genome shotgun (WGS) entry which is preliminary data.</text>
</comment>
<keyword evidence="3" id="KW-1185">Reference proteome</keyword>
<dbReference type="PROSITE" id="PS50878">
    <property type="entry name" value="RT_POL"/>
    <property type="match status" value="1"/>
</dbReference>
<dbReference type="InterPro" id="IPR000477">
    <property type="entry name" value="RT_dom"/>
</dbReference>
<evidence type="ECO:0000259" key="1">
    <source>
        <dbReference type="PROSITE" id="PS50878"/>
    </source>
</evidence>
<feature type="domain" description="Reverse transcriptase" evidence="1">
    <location>
        <begin position="1"/>
        <end position="136"/>
    </location>
</feature>
<dbReference type="PANTHER" id="PTHR33050">
    <property type="entry name" value="REVERSE TRANSCRIPTASE DOMAIN-CONTAINING PROTEIN"/>
    <property type="match status" value="1"/>
</dbReference>
<protein>
    <recommendedName>
        <fullName evidence="1">Reverse transcriptase domain-containing protein</fullName>
    </recommendedName>
</protein>
<gene>
    <name evidence="2" type="ORF">FOL47_004943</name>
</gene>
<dbReference type="Gene3D" id="3.30.70.270">
    <property type="match status" value="1"/>
</dbReference>
<sequence length="136" mass="15296">RVNARLEKSDVSSVGQDISTLLSCIGRSAQSFGSVDVKDAFYNVVVSPSSRRYLITRFGDRYVRWKRAAQGLAISPAFWHAWICALLRRSSIDLRNVLIYVDDILVYGKSASEVNEKIQELLAFFKSCEVSVSNDK</sequence>
<dbReference type="AlphaFoldDB" id="A0A7J6KJR2"/>
<reference evidence="2 3" key="1">
    <citation type="submission" date="2020-04" db="EMBL/GenBank/DDBJ databases">
        <title>Perkinsus chesapeaki whole genome sequence.</title>
        <authorList>
            <person name="Bogema D.R."/>
        </authorList>
    </citation>
    <scope>NUCLEOTIDE SEQUENCE [LARGE SCALE GENOMIC DNA]</scope>
    <source>
        <strain evidence="2">ATCC PRA-425</strain>
    </source>
</reference>
<evidence type="ECO:0000313" key="2">
    <source>
        <dbReference type="EMBL" id="KAF4647184.1"/>
    </source>
</evidence>
<accession>A0A7J6KJR2</accession>
<name>A0A7J6KJR2_PERCH</name>
<feature type="non-terminal residue" evidence="2">
    <location>
        <position position="136"/>
    </location>
</feature>
<dbReference type="PANTHER" id="PTHR33050:SF7">
    <property type="entry name" value="RIBONUCLEASE H"/>
    <property type="match status" value="1"/>
</dbReference>
<organism evidence="2 3">
    <name type="scientific">Perkinsus chesapeaki</name>
    <name type="common">Clam parasite</name>
    <name type="synonym">Perkinsus andrewsi</name>
    <dbReference type="NCBI Taxonomy" id="330153"/>
    <lineage>
        <taxon>Eukaryota</taxon>
        <taxon>Sar</taxon>
        <taxon>Alveolata</taxon>
        <taxon>Perkinsozoa</taxon>
        <taxon>Perkinsea</taxon>
        <taxon>Perkinsida</taxon>
        <taxon>Perkinsidae</taxon>
        <taxon>Perkinsus</taxon>
    </lineage>
</organism>
<feature type="non-terminal residue" evidence="2">
    <location>
        <position position="1"/>
    </location>
</feature>
<dbReference type="InterPro" id="IPR043502">
    <property type="entry name" value="DNA/RNA_pol_sf"/>
</dbReference>
<dbReference type="InterPro" id="IPR052055">
    <property type="entry name" value="Hepadnavirus_pol/RT"/>
</dbReference>